<dbReference type="OrthoDB" id="425344at2759"/>
<keyword evidence="6" id="KW-0325">Glycoprotein</keyword>
<gene>
    <name evidence="8" type="ORF">OFUS_LOCUS8840</name>
</gene>
<evidence type="ECO:0000313" key="8">
    <source>
        <dbReference type="EMBL" id="CAH1782382.1"/>
    </source>
</evidence>
<dbReference type="SUPFAM" id="SSF53822">
    <property type="entry name" value="Periplasmic binding protein-like I"/>
    <property type="match status" value="1"/>
</dbReference>
<evidence type="ECO:0000256" key="1">
    <source>
        <dbReference type="ARBA" id="ARBA00004141"/>
    </source>
</evidence>
<organism evidence="8 9">
    <name type="scientific">Owenia fusiformis</name>
    <name type="common">Polychaete worm</name>
    <dbReference type="NCBI Taxonomy" id="6347"/>
    <lineage>
        <taxon>Eukaryota</taxon>
        <taxon>Metazoa</taxon>
        <taxon>Spiralia</taxon>
        <taxon>Lophotrochozoa</taxon>
        <taxon>Annelida</taxon>
        <taxon>Polychaeta</taxon>
        <taxon>Sedentaria</taxon>
        <taxon>Canalipalpata</taxon>
        <taxon>Sabellida</taxon>
        <taxon>Oweniida</taxon>
        <taxon>Oweniidae</taxon>
        <taxon>Owenia</taxon>
    </lineage>
</organism>
<evidence type="ECO:0000256" key="6">
    <source>
        <dbReference type="ARBA" id="ARBA00023180"/>
    </source>
</evidence>
<feature type="non-terminal residue" evidence="8">
    <location>
        <position position="463"/>
    </location>
</feature>
<dbReference type="Gene3D" id="3.40.50.2300">
    <property type="match status" value="2"/>
</dbReference>
<dbReference type="GO" id="GO:0016020">
    <property type="term" value="C:membrane"/>
    <property type="evidence" value="ECO:0007669"/>
    <property type="project" value="UniProtKB-SubCell"/>
</dbReference>
<feature type="domain" description="Receptor ligand binding region" evidence="7">
    <location>
        <begin position="1"/>
        <end position="359"/>
    </location>
</feature>
<evidence type="ECO:0000256" key="5">
    <source>
        <dbReference type="ARBA" id="ARBA00023170"/>
    </source>
</evidence>
<comment type="caution">
    <text evidence="8">The sequence shown here is derived from an EMBL/GenBank/DDBJ whole genome shotgun (WGS) entry which is preliminary data.</text>
</comment>
<dbReference type="InterPro" id="IPR000337">
    <property type="entry name" value="GPCR_3"/>
</dbReference>
<keyword evidence="9" id="KW-1185">Reference proteome</keyword>
<evidence type="ECO:0000256" key="3">
    <source>
        <dbReference type="ARBA" id="ARBA00022989"/>
    </source>
</evidence>
<dbReference type="InterPro" id="IPR028082">
    <property type="entry name" value="Peripla_BP_I"/>
</dbReference>
<dbReference type="PRINTS" id="PR00248">
    <property type="entry name" value="GPCRMGR"/>
</dbReference>
<sequence>KIGAIIMDDCSSADRGLNLTKEFYGGILLVNDSTGALINPDRVVGFVGSANSDKTMKVAEYLKTTKTVLVAPQATSPQLSDRTRFPYFVRTLPSDNMQGPALAALLISHGWMNVHIVIEDELTYPRDLARLFRETFEKEGGCVSSTFILKSDTHTINKTKSNEEDIILEIMESTLKSDIVLVLGGGIVKPLLAAKQKFMKDISAKRLVFIGTETWGKTEFMVDGFEKAAAGSITIALYGDTVKAFDTHMSKLRFGQPSASSVHTEMYFKAMFNCNTNCTTDMIVTELPTYSQDTFILQTIHAVYALSIATTERLTKKCGKGTKTVCEALGTAFGKNFTDILGNMSFKDIDGHNVTILNRESGNAYNFFYWKKDGTPMKIGSSGSNGKSFEADDNNFPKGYYDLLPQSECPDVCGYYCKRCKLHRKEKLVTKCSECQLMRNEGYTKCDACVVSGSKYQCFNCKE</sequence>
<dbReference type="Proteomes" id="UP000749559">
    <property type="component" value="Unassembled WGS sequence"/>
</dbReference>
<evidence type="ECO:0000256" key="4">
    <source>
        <dbReference type="ARBA" id="ARBA00023136"/>
    </source>
</evidence>
<keyword evidence="4" id="KW-0472">Membrane</keyword>
<evidence type="ECO:0000256" key="2">
    <source>
        <dbReference type="ARBA" id="ARBA00022692"/>
    </source>
</evidence>
<dbReference type="GO" id="GO:0004930">
    <property type="term" value="F:G protein-coupled receptor activity"/>
    <property type="evidence" value="ECO:0007669"/>
    <property type="project" value="InterPro"/>
</dbReference>
<name>A0A8S4NN22_OWEFU</name>
<dbReference type="AlphaFoldDB" id="A0A8S4NN22"/>
<dbReference type="InterPro" id="IPR001828">
    <property type="entry name" value="ANF_lig-bd_rcpt"/>
</dbReference>
<dbReference type="InterPro" id="IPR050726">
    <property type="entry name" value="mGluR"/>
</dbReference>
<dbReference type="PANTHER" id="PTHR24060">
    <property type="entry name" value="METABOTROPIC GLUTAMATE RECEPTOR"/>
    <property type="match status" value="1"/>
</dbReference>
<dbReference type="EMBL" id="CAIIXF020000004">
    <property type="protein sequence ID" value="CAH1782382.1"/>
    <property type="molecule type" value="Genomic_DNA"/>
</dbReference>
<keyword evidence="2" id="KW-0812">Transmembrane</keyword>
<proteinExistence type="predicted"/>
<protein>
    <recommendedName>
        <fullName evidence="7">Receptor ligand binding region domain-containing protein</fullName>
    </recommendedName>
</protein>
<dbReference type="Pfam" id="PF01094">
    <property type="entry name" value="ANF_receptor"/>
    <property type="match status" value="1"/>
</dbReference>
<accession>A0A8S4NN22</accession>
<keyword evidence="5" id="KW-0675">Receptor</keyword>
<evidence type="ECO:0000259" key="7">
    <source>
        <dbReference type="Pfam" id="PF01094"/>
    </source>
</evidence>
<keyword evidence="3" id="KW-1133">Transmembrane helix</keyword>
<reference evidence="8" key="1">
    <citation type="submission" date="2022-03" db="EMBL/GenBank/DDBJ databases">
        <authorList>
            <person name="Martin C."/>
        </authorList>
    </citation>
    <scope>NUCLEOTIDE SEQUENCE</scope>
</reference>
<comment type="subcellular location">
    <subcellularLocation>
        <location evidence="1">Membrane</location>
        <topology evidence="1">Multi-pass membrane protein</topology>
    </subcellularLocation>
</comment>
<evidence type="ECO:0000313" key="9">
    <source>
        <dbReference type="Proteomes" id="UP000749559"/>
    </source>
</evidence>